<evidence type="ECO:0000256" key="1">
    <source>
        <dbReference type="ARBA" id="ARBA00009005"/>
    </source>
</evidence>
<evidence type="ECO:0000259" key="2">
    <source>
        <dbReference type="Pfam" id="PF00656"/>
    </source>
</evidence>
<feature type="non-terminal residue" evidence="3">
    <location>
        <position position="341"/>
    </location>
</feature>
<dbReference type="GO" id="GO:0005737">
    <property type="term" value="C:cytoplasm"/>
    <property type="evidence" value="ECO:0007669"/>
    <property type="project" value="TreeGrafter"/>
</dbReference>
<evidence type="ECO:0000313" key="3">
    <source>
        <dbReference type="EMBL" id="KAF2819266.1"/>
    </source>
</evidence>
<comment type="similarity">
    <text evidence="1">Belongs to the peptidase C14B family.</text>
</comment>
<dbReference type="GO" id="GO:0004197">
    <property type="term" value="F:cysteine-type endopeptidase activity"/>
    <property type="evidence" value="ECO:0007669"/>
    <property type="project" value="InterPro"/>
</dbReference>
<proteinExistence type="inferred from homology"/>
<dbReference type="InterPro" id="IPR011600">
    <property type="entry name" value="Pept_C14_caspase"/>
</dbReference>
<dbReference type="AlphaFoldDB" id="A0A6A6ZE43"/>
<dbReference type="PANTHER" id="PTHR48104:SF30">
    <property type="entry name" value="METACASPASE-1"/>
    <property type="match status" value="1"/>
</dbReference>
<reference evidence="3" key="1">
    <citation type="journal article" date="2020" name="Stud. Mycol.">
        <title>101 Dothideomycetes genomes: a test case for predicting lifestyles and emergence of pathogens.</title>
        <authorList>
            <person name="Haridas S."/>
            <person name="Albert R."/>
            <person name="Binder M."/>
            <person name="Bloem J."/>
            <person name="Labutti K."/>
            <person name="Salamov A."/>
            <person name="Andreopoulos B."/>
            <person name="Baker S."/>
            <person name="Barry K."/>
            <person name="Bills G."/>
            <person name="Bluhm B."/>
            <person name="Cannon C."/>
            <person name="Castanera R."/>
            <person name="Culley D."/>
            <person name="Daum C."/>
            <person name="Ezra D."/>
            <person name="Gonzalez J."/>
            <person name="Henrissat B."/>
            <person name="Kuo A."/>
            <person name="Liang C."/>
            <person name="Lipzen A."/>
            <person name="Lutzoni F."/>
            <person name="Magnuson J."/>
            <person name="Mondo S."/>
            <person name="Nolan M."/>
            <person name="Ohm R."/>
            <person name="Pangilinan J."/>
            <person name="Park H.-J."/>
            <person name="Ramirez L."/>
            <person name="Alfaro M."/>
            <person name="Sun H."/>
            <person name="Tritt A."/>
            <person name="Yoshinaga Y."/>
            <person name="Zwiers L.-H."/>
            <person name="Turgeon B."/>
            <person name="Goodwin S."/>
            <person name="Spatafora J."/>
            <person name="Crous P."/>
            <person name="Grigoriev I."/>
        </authorList>
    </citation>
    <scope>NUCLEOTIDE SEQUENCE</scope>
    <source>
        <strain evidence="3">CBS 113818</strain>
    </source>
</reference>
<dbReference type="Proteomes" id="UP000799424">
    <property type="component" value="Unassembled WGS sequence"/>
</dbReference>
<accession>A0A6A6ZE43</accession>
<dbReference type="Pfam" id="PF00656">
    <property type="entry name" value="Peptidase_C14"/>
    <property type="match status" value="1"/>
</dbReference>
<gene>
    <name evidence="3" type="ORF">CC86DRAFT_307387</name>
</gene>
<evidence type="ECO:0000313" key="4">
    <source>
        <dbReference type="Proteomes" id="UP000799424"/>
    </source>
</evidence>
<dbReference type="OrthoDB" id="3223806at2759"/>
<dbReference type="Gene3D" id="3.40.50.1460">
    <property type="match status" value="1"/>
</dbReference>
<dbReference type="InterPro" id="IPR050452">
    <property type="entry name" value="Metacaspase"/>
</dbReference>
<organism evidence="3 4">
    <name type="scientific">Ophiobolus disseminans</name>
    <dbReference type="NCBI Taxonomy" id="1469910"/>
    <lineage>
        <taxon>Eukaryota</taxon>
        <taxon>Fungi</taxon>
        <taxon>Dikarya</taxon>
        <taxon>Ascomycota</taxon>
        <taxon>Pezizomycotina</taxon>
        <taxon>Dothideomycetes</taxon>
        <taxon>Pleosporomycetidae</taxon>
        <taxon>Pleosporales</taxon>
        <taxon>Pleosporineae</taxon>
        <taxon>Phaeosphaeriaceae</taxon>
        <taxon>Ophiobolus</taxon>
    </lineage>
</organism>
<name>A0A6A6ZE43_9PLEO</name>
<sequence length="341" mass="37843">MRYALLIGLNAYPESPLKGCVRDVVEIQKRLEAMSGNISIEIFTASGKSDTDCIASTQDSEEWPSYTNVVACLQKITGIAQAGDFVYIHYSGHGTTIERLDDDARESVRDLALVLLGVPESGEMQYLRGWEMALLLRDMVNKGLIVTLVLDCCFSGSVVRKDPTVRYLEYDASIDAAYPSQLLGTVHHHDGPTYRTASLRENWLLNPDGYTTLTACGPNEVAKELTLKDGGERHGALSYFLLRAFAKLGGVGGNQQQIYHHLCARFRDLREKRLHEQTPMFYGNRDLSFFGLGDTRKRSNCIPVVVNADKSIRLEAGIAHGIAVRDVLELKPLNFDTHSSS</sequence>
<protein>
    <recommendedName>
        <fullName evidence="2">Peptidase C14 caspase domain-containing protein</fullName>
    </recommendedName>
</protein>
<feature type="domain" description="Peptidase C14 caspase" evidence="2">
    <location>
        <begin position="2"/>
        <end position="283"/>
    </location>
</feature>
<dbReference type="GO" id="GO:0006508">
    <property type="term" value="P:proteolysis"/>
    <property type="evidence" value="ECO:0007669"/>
    <property type="project" value="InterPro"/>
</dbReference>
<dbReference type="EMBL" id="MU006245">
    <property type="protein sequence ID" value="KAF2819266.1"/>
    <property type="molecule type" value="Genomic_DNA"/>
</dbReference>
<dbReference type="PANTHER" id="PTHR48104">
    <property type="entry name" value="METACASPASE-4"/>
    <property type="match status" value="1"/>
</dbReference>
<keyword evidence="4" id="KW-1185">Reference proteome</keyword>